<sequence length="94" mass="11084">MDDAILDLESADTIHCTHPYRDYPNSLIFLVLLFLQPPEQHIDNWKVCPTQWPAENANKSVYRRCRNRPACSDQRSRFTPISIRTRYNWSMGSN</sequence>
<reference evidence="1 2" key="1">
    <citation type="submission" date="2015-10" db="EMBL/GenBank/DDBJ databases">
        <authorList>
            <person name="Gilbert D.G."/>
        </authorList>
    </citation>
    <scope>NUCLEOTIDE SEQUENCE [LARGE SCALE GENOMIC DNA]</scope>
    <source>
        <strain evidence="1">COMA1</strain>
    </source>
</reference>
<accession>A0A0S4LCM0</accession>
<dbReference type="AlphaFoldDB" id="A0A0S4LCM0"/>
<name>A0A0S4LCM0_9BACT</name>
<gene>
    <name evidence="1" type="ORF">COMA1_20291</name>
</gene>
<protein>
    <submittedName>
        <fullName evidence="1">Uncharacterized protein</fullName>
    </submittedName>
</protein>
<organism evidence="1 2">
    <name type="scientific">Candidatus Nitrospira nitrosa</name>
    <dbReference type="NCBI Taxonomy" id="1742972"/>
    <lineage>
        <taxon>Bacteria</taxon>
        <taxon>Pseudomonadati</taxon>
        <taxon>Nitrospirota</taxon>
        <taxon>Nitrospiria</taxon>
        <taxon>Nitrospirales</taxon>
        <taxon>Nitrospiraceae</taxon>
        <taxon>Nitrospira</taxon>
    </lineage>
</organism>
<evidence type="ECO:0000313" key="1">
    <source>
        <dbReference type="EMBL" id="CUS35457.1"/>
    </source>
</evidence>
<dbReference type="Proteomes" id="UP000199032">
    <property type="component" value="Unassembled WGS sequence"/>
</dbReference>
<proteinExistence type="predicted"/>
<dbReference type="EMBL" id="CZQA01000008">
    <property type="protein sequence ID" value="CUS35457.1"/>
    <property type="molecule type" value="Genomic_DNA"/>
</dbReference>
<keyword evidence="2" id="KW-1185">Reference proteome</keyword>
<evidence type="ECO:0000313" key="2">
    <source>
        <dbReference type="Proteomes" id="UP000199032"/>
    </source>
</evidence>